<proteinExistence type="evidence at transcript level"/>
<evidence type="ECO:0000256" key="6">
    <source>
        <dbReference type="RuleBase" id="RU004914"/>
    </source>
</evidence>
<keyword evidence="5 6" id="KW-0472">Membrane</keyword>
<organism evidence="8">
    <name type="scientific">Betula platyphylla</name>
    <name type="common">Asian white birch</name>
    <dbReference type="NCBI Taxonomy" id="78630"/>
    <lineage>
        <taxon>Eukaryota</taxon>
        <taxon>Viridiplantae</taxon>
        <taxon>Streptophyta</taxon>
        <taxon>Embryophyta</taxon>
        <taxon>Tracheophyta</taxon>
        <taxon>Spermatophyta</taxon>
        <taxon>Magnoliopsida</taxon>
        <taxon>eudicotyledons</taxon>
        <taxon>Gunneridae</taxon>
        <taxon>Pentapetalae</taxon>
        <taxon>rosids</taxon>
        <taxon>fabids</taxon>
        <taxon>Fagales</taxon>
        <taxon>Betulaceae</taxon>
        <taxon>Betula</taxon>
    </lineage>
</organism>
<feature type="transmembrane region" description="Helical" evidence="6">
    <location>
        <begin position="1042"/>
        <end position="1060"/>
    </location>
</feature>
<dbReference type="PANTHER" id="PTHR42893:SF9">
    <property type="entry name" value="PROTEIN DETOXIFICATION 46, CHLOROPLASTIC"/>
    <property type="match status" value="1"/>
</dbReference>
<dbReference type="AlphaFoldDB" id="A0A9E9NQ57"/>
<dbReference type="EMBL" id="OL546145">
    <property type="protein sequence ID" value="WAU86894.1"/>
    <property type="molecule type" value="mRNA"/>
</dbReference>
<keyword evidence="3 6" id="KW-0812">Transmembrane</keyword>
<feature type="transmembrane region" description="Helical" evidence="6">
    <location>
        <begin position="434"/>
        <end position="459"/>
    </location>
</feature>
<feature type="transmembrane region" description="Helical" evidence="6">
    <location>
        <begin position="479"/>
        <end position="499"/>
    </location>
</feature>
<feature type="transmembrane region" description="Helical" evidence="6">
    <location>
        <begin position="925"/>
        <end position="953"/>
    </location>
</feature>
<dbReference type="InterPro" id="IPR002528">
    <property type="entry name" value="MATE_fam"/>
</dbReference>
<feature type="transmembrane region" description="Helical" evidence="6">
    <location>
        <begin position="511"/>
        <end position="532"/>
    </location>
</feature>
<feature type="transmembrane region" description="Helical" evidence="6">
    <location>
        <begin position="62"/>
        <end position="87"/>
    </location>
</feature>
<name>A0A9E9NQ57_BETPL</name>
<feature type="transmembrane region" description="Helical" evidence="6">
    <location>
        <begin position="134"/>
        <end position="151"/>
    </location>
</feature>
<evidence type="ECO:0000256" key="3">
    <source>
        <dbReference type="ARBA" id="ARBA00022692"/>
    </source>
</evidence>
<feature type="transmembrane region" description="Helical" evidence="6">
    <location>
        <begin position="552"/>
        <end position="572"/>
    </location>
</feature>
<protein>
    <recommendedName>
        <fullName evidence="6">Protein DETOXIFICATION</fullName>
    </recommendedName>
    <alternativeName>
        <fullName evidence="6">Multidrug and toxic compound extrusion protein</fullName>
    </alternativeName>
</protein>
<accession>A0A9E9NQ57</accession>
<dbReference type="GO" id="GO:0042910">
    <property type="term" value="F:xenobiotic transmembrane transporter activity"/>
    <property type="evidence" value="ECO:0007669"/>
    <property type="project" value="InterPro"/>
</dbReference>
<feature type="transmembrane region" description="Helical" evidence="6">
    <location>
        <begin position="732"/>
        <end position="754"/>
    </location>
</feature>
<feature type="transmembrane region" description="Helical" evidence="6">
    <location>
        <begin position="802"/>
        <end position="823"/>
    </location>
</feature>
<feature type="transmembrane region" description="Helical" evidence="6">
    <location>
        <begin position="107"/>
        <end position="127"/>
    </location>
</feature>
<evidence type="ECO:0000256" key="7">
    <source>
        <dbReference type="SAM" id="MobiDB-lite"/>
    </source>
</evidence>
<feature type="transmembrane region" description="Helical" evidence="6">
    <location>
        <begin position="883"/>
        <end position="905"/>
    </location>
</feature>
<feature type="region of interest" description="Disordered" evidence="7">
    <location>
        <begin position="1"/>
        <end position="26"/>
    </location>
</feature>
<evidence type="ECO:0000256" key="2">
    <source>
        <dbReference type="ARBA" id="ARBA00010199"/>
    </source>
</evidence>
<keyword evidence="4 6" id="KW-1133">Transmembrane helix</keyword>
<dbReference type="InterPro" id="IPR044644">
    <property type="entry name" value="DinF-like"/>
</dbReference>
<dbReference type="PANTHER" id="PTHR42893">
    <property type="entry name" value="PROTEIN DETOXIFICATION 44, CHLOROPLASTIC-RELATED"/>
    <property type="match status" value="1"/>
</dbReference>
<reference evidence="8" key="1">
    <citation type="submission" date="2021-11" db="EMBL/GenBank/DDBJ databases">
        <authorList>
            <person name="Zhang Y."/>
            <person name="Ren M."/>
            <person name="Zhang X."/>
            <person name="Zhou X."/>
            <person name="Yang J."/>
        </authorList>
    </citation>
    <scope>NUCLEOTIDE SEQUENCE</scope>
</reference>
<evidence type="ECO:0000313" key="8">
    <source>
        <dbReference type="EMBL" id="WAU86894.1"/>
    </source>
</evidence>
<sequence>MDKFRHPSISDLNDNDPEISGENGCGTGTVSVSVSEKVLGVVEGKESGSEERQSIWNQMKEIVMFTGPAAGLWICGPLMSLIDTVVIGQGSSIELAALGPATVICDYMSYTFMFLSIATSNMVATSLARKIRGLAWPALLVGWVAQSASLGMKDSWGPLKALAVATFVNGIGAIVLCSFLGYGIAGAAWAAMVSQVIAAYMMIESLNKKGYNAFAISVPSPHELLTVLGLAAPVFVIMMSKVMVQTFVMCTVWGEPLSQTAQSFMPELINGAHQNLEKMHKVLIPFFLALAVTPPTLSLEGTLLSSPPFFFFLGSHFQRKTQKMQFKTLIARPFHTPLFQNPTQKPLSLFPRFHAPLFPSNLSLTSTPTSRRNRIITACISPTEELNDNGPEISGENDSGTRTVSVSEKVLGFVEGEESGSGEEQSIWNQMKEIVMFTGPATGLWICGPLMSLIDTVVIGQGSSIELAALGPATVICDYMSYTFMFLSIATSNMVATSLAKKDKNEVQHHISNLLFIGFTCGCMMLLFTKFFGSWALTAFTGPKNAHVVPAANTYVQIRGLAWPALLVGWVAQSASLGMKDSWGPLKALAVATVVNGIGAIVLCSFLGYGIAGAAWAAMVSQVIAGYMMIESLNKKGYNAFAFSVPSPHELLTVLGLAAPVFVTMMSKVAFYSLLIYFATSVGTHTMAAHQVMVQTFLMCTVWGEPLSQTAQSFMPELLYGARQNLEKMHKVLIPFFLALAVTPPTLSLEGTLLLVSSRGYGLPGFWFGLVAFQWVRRVTLPACMCEYYLFELDKNEVQHHISNLLFIGFACGCLMLLFTKFFGSWALTAFTGPKNAHVVPAANTYVQIRGLAWPALLVGWVAQSASYELYWTNFVKSAMPYLVLLASFSIHFFLIAVIAGYMMIESLNKKGYNAFAISVPSPHELLTVLGLAAPVFVTMMSKVAFYSLLIYFATSMGTHTMAAHQARMLLKSLVIIGAILGFLLGIVGTCVPWLFPKIFTHDQSVIHEMHKVLIPYFLALAVTPPTHSLEGTLLAGRDLKFISLSMTGCFSMGALLLLLLSSRGYGLRGCWFGLLAFQWARFFLSLRRLLSPNGILYSDDLSQYNLEKLRAT</sequence>
<evidence type="ECO:0000256" key="1">
    <source>
        <dbReference type="ARBA" id="ARBA00004141"/>
    </source>
</evidence>
<dbReference type="GO" id="GO:0015297">
    <property type="term" value="F:antiporter activity"/>
    <property type="evidence" value="ECO:0007669"/>
    <property type="project" value="InterPro"/>
</dbReference>
<evidence type="ECO:0000256" key="4">
    <source>
        <dbReference type="ARBA" id="ARBA00022989"/>
    </source>
</evidence>
<feature type="transmembrane region" description="Helical" evidence="6">
    <location>
        <begin position="766"/>
        <end position="790"/>
    </location>
</feature>
<dbReference type="GO" id="GO:0016020">
    <property type="term" value="C:membrane"/>
    <property type="evidence" value="ECO:0007669"/>
    <property type="project" value="UniProtKB-SubCell"/>
</dbReference>
<feature type="transmembrane region" description="Helical" evidence="6">
    <location>
        <begin position="609"/>
        <end position="628"/>
    </location>
</feature>
<feature type="transmembrane region" description="Helical" evidence="6">
    <location>
        <begin position="171"/>
        <end position="203"/>
    </location>
</feature>
<comment type="similarity">
    <text evidence="2 6">Belongs to the multi antimicrobial extrusion (MATE) (TC 2.A.66.1) family.</text>
</comment>
<evidence type="ECO:0000256" key="5">
    <source>
        <dbReference type="ARBA" id="ARBA00023136"/>
    </source>
</evidence>
<comment type="subcellular location">
    <subcellularLocation>
        <location evidence="1">Membrane</location>
        <topology evidence="1">Multi-pass membrane protein</topology>
    </subcellularLocation>
</comment>
<dbReference type="Pfam" id="PF01554">
    <property type="entry name" value="MatE"/>
    <property type="match status" value="1"/>
</dbReference>
<feature type="transmembrane region" description="Helical" evidence="6">
    <location>
        <begin position="974"/>
        <end position="995"/>
    </location>
</feature>